<dbReference type="InterPro" id="IPR019734">
    <property type="entry name" value="TPR_rpt"/>
</dbReference>
<dbReference type="AlphaFoldDB" id="A0A9W8AKL7"/>
<proteinExistence type="predicted"/>
<feature type="region of interest" description="Disordered" evidence="2">
    <location>
        <begin position="356"/>
        <end position="383"/>
    </location>
</feature>
<dbReference type="CDD" id="cd24142">
    <property type="entry name" value="ACL4-like"/>
    <property type="match status" value="1"/>
</dbReference>
<dbReference type="SUPFAM" id="SSF48452">
    <property type="entry name" value="TPR-like"/>
    <property type="match status" value="2"/>
</dbReference>
<dbReference type="PROSITE" id="PS50005">
    <property type="entry name" value="TPR"/>
    <property type="match status" value="1"/>
</dbReference>
<accession>A0A9W8AKL7</accession>
<protein>
    <recommendedName>
        <fullName evidence="5">Tetratricopeptide repeat protein</fullName>
    </recommendedName>
</protein>
<name>A0A9W8AKL7_9FUNG</name>
<dbReference type="OrthoDB" id="1914839at2759"/>
<sequence>MASETGSQQPAANYTVGDLLERIQANIDTLHYDVAYQFCQKAQSLEPDNVAVLEVTATVALELGLFEEALTMLQRCVQLSPEDGYSKYMYLGQMFTGMDAVRYFEKGVTLMSRELEESGHNQHNGVSEERPDPAALKSQLATALCSMAEIYLTDCCFEPQAEANCEQYLTQATGMAPENPEVYQLLASVRLSQQRTSEAKDALLKSLALWQNKGVTDPDYPSYDVRIGTTKLLLELGLFDEALRILGELQKEDDQTVDLWYLYGWTYYCMAEDQAEVEGSQLNSVSTDAQPDGDRYRQTLADSVECLQTAVNLYRQLDYDDEGILSHAQELLQTIDQRIPLQTLLQDAKNDDLTEDFTMDPTQADTDDWEDIVNSDDNDMAMG</sequence>
<dbReference type="Gene3D" id="1.25.40.10">
    <property type="entry name" value="Tetratricopeptide repeat domain"/>
    <property type="match status" value="2"/>
</dbReference>
<feature type="compositionally biased region" description="Acidic residues" evidence="2">
    <location>
        <begin position="365"/>
        <end position="383"/>
    </location>
</feature>
<dbReference type="Proteomes" id="UP001150925">
    <property type="component" value="Unassembled WGS sequence"/>
</dbReference>
<evidence type="ECO:0000256" key="1">
    <source>
        <dbReference type="PROSITE-ProRule" id="PRU00339"/>
    </source>
</evidence>
<reference evidence="3" key="1">
    <citation type="submission" date="2022-07" db="EMBL/GenBank/DDBJ databases">
        <title>Phylogenomic reconstructions and comparative analyses of Kickxellomycotina fungi.</title>
        <authorList>
            <person name="Reynolds N.K."/>
            <person name="Stajich J.E."/>
            <person name="Barry K."/>
            <person name="Grigoriev I.V."/>
            <person name="Crous P."/>
            <person name="Smith M.E."/>
        </authorList>
    </citation>
    <scope>NUCLEOTIDE SEQUENCE</scope>
    <source>
        <strain evidence="3">RSA 1196</strain>
    </source>
</reference>
<dbReference type="InterPro" id="IPR011990">
    <property type="entry name" value="TPR-like_helical_dom_sf"/>
</dbReference>
<gene>
    <name evidence="3" type="ORF">IWQ62_004546</name>
</gene>
<organism evidence="3 4">
    <name type="scientific">Dispira parvispora</name>
    <dbReference type="NCBI Taxonomy" id="1520584"/>
    <lineage>
        <taxon>Eukaryota</taxon>
        <taxon>Fungi</taxon>
        <taxon>Fungi incertae sedis</taxon>
        <taxon>Zoopagomycota</taxon>
        <taxon>Kickxellomycotina</taxon>
        <taxon>Dimargaritomycetes</taxon>
        <taxon>Dimargaritales</taxon>
        <taxon>Dimargaritaceae</taxon>
        <taxon>Dispira</taxon>
    </lineage>
</organism>
<evidence type="ECO:0008006" key="5">
    <source>
        <dbReference type="Google" id="ProtNLM"/>
    </source>
</evidence>
<comment type="caution">
    <text evidence="3">The sequence shown here is derived from an EMBL/GenBank/DDBJ whole genome shotgun (WGS) entry which is preliminary data.</text>
</comment>
<dbReference type="GO" id="GO:0048264">
    <property type="term" value="P:determination of ventral identity"/>
    <property type="evidence" value="ECO:0007669"/>
    <property type="project" value="TreeGrafter"/>
</dbReference>
<evidence type="ECO:0000313" key="4">
    <source>
        <dbReference type="Proteomes" id="UP001150925"/>
    </source>
</evidence>
<evidence type="ECO:0000256" key="2">
    <source>
        <dbReference type="SAM" id="MobiDB-lite"/>
    </source>
</evidence>
<dbReference type="EMBL" id="JANBPY010001549">
    <property type="protein sequence ID" value="KAJ1959593.1"/>
    <property type="molecule type" value="Genomic_DNA"/>
</dbReference>
<evidence type="ECO:0000313" key="3">
    <source>
        <dbReference type="EMBL" id="KAJ1959593.1"/>
    </source>
</evidence>
<dbReference type="PANTHER" id="PTHR28654">
    <property type="entry name" value="AXIN INTERACTOR, DORSALIZATION-ASSOCIATED PROTEIN"/>
    <property type="match status" value="1"/>
</dbReference>
<keyword evidence="1" id="KW-0802">TPR repeat</keyword>
<dbReference type="GO" id="GO:0016020">
    <property type="term" value="C:membrane"/>
    <property type="evidence" value="ECO:0007669"/>
    <property type="project" value="TreeGrafter"/>
</dbReference>
<feature type="repeat" description="TPR" evidence="1">
    <location>
        <begin position="50"/>
        <end position="83"/>
    </location>
</feature>
<dbReference type="PANTHER" id="PTHR28654:SF1">
    <property type="entry name" value="AXIN INTERACTOR, DORSALIZATION-ASSOCIATED PROTEIN"/>
    <property type="match status" value="1"/>
</dbReference>
<dbReference type="GO" id="GO:0035091">
    <property type="term" value="F:phosphatidylinositol binding"/>
    <property type="evidence" value="ECO:0007669"/>
    <property type="project" value="TreeGrafter"/>
</dbReference>
<keyword evidence="4" id="KW-1185">Reference proteome</keyword>